<proteinExistence type="predicted"/>
<dbReference type="HOGENOM" id="CLU_2346518_0_0_1"/>
<gene>
    <name evidence="2" type="ORF">A1O5_10010</name>
</gene>
<feature type="compositionally biased region" description="Basic and acidic residues" evidence="1">
    <location>
        <begin position="79"/>
        <end position="89"/>
    </location>
</feature>
<dbReference type="Proteomes" id="UP000019471">
    <property type="component" value="Unassembled WGS sequence"/>
</dbReference>
<protein>
    <submittedName>
        <fullName evidence="2">Uncharacterized protein</fullName>
    </submittedName>
</protein>
<sequence length="97" mass="10673">MLQLFNIDVIQSDKGQTAAAQRNPNFEELIGALVPAISQTISAKAYQPVPHITQEATQQPVKQAAPAVGLQEQRKRRPRAWESTHKVLDCDSGTNKP</sequence>
<evidence type="ECO:0000256" key="1">
    <source>
        <dbReference type="SAM" id="MobiDB-lite"/>
    </source>
</evidence>
<name>W9WP96_9EURO</name>
<dbReference type="AlphaFoldDB" id="W9WP96"/>
<evidence type="ECO:0000313" key="3">
    <source>
        <dbReference type="Proteomes" id="UP000019471"/>
    </source>
</evidence>
<organism evidence="2 3">
    <name type="scientific">Cladophialophora psammophila CBS 110553</name>
    <dbReference type="NCBI Taxonomy" id="1182543"/>
    <lineage>
        <taxon>Eukaryota</taxon>
        <taxon>Fungi</taxon>
        <taxon>Dikarya</taxon>
        <taxon>Ascomycota</taxon>
        <taxon>Pezizomycotina</taxon>
        <taxon>Eurotiomycetes</taxon>
        <taxon>Chaetothyriomycetidae</taxon>
        <taxon>Chaetothyriales</taxon>
        <taxon>Herpotrichiellaceae</taxon>
        <taxon>Cladophialophora</taxon>
    </lineage>
</organism>
<comment type="caution">
    <text evidence="2">The sequence shown here is derived from an EMBL/GenBank/DDBJ whole genome shotgun (WGS) entry which is preliminary data.</text>
</comment>
<accession>W9WP96</accession>
<reference evidence="2 3" key="1">
    <citation type="submission" date="2013-03" db="EMBL/GenBank/DDBJ databases">
        <title>The Genome Sequence of Cladophialophora psammophila CBS 110553.</title>
        <authorList>
            <consortium name="The Broad Institute Genomics Platform"/>
            <person name="Cuomo C."/>
            <person name="de Hoog S."/>
            <person name="Gorbushina A."/>
            <person name="Walker B."/>
            <person name="Young S.K."/>
            <person name="Zeng Q."/>
            <person name="Gargeya S."/>
            <person name="Fitzgerald M."/>
            <person name="Haas B."/>
            <person name="Abouelleil A."/>
            <person name="Allen A.W."/>
            <person name="Alvarado L."/>
            <person name="Arachchi H.M."/>
            <person name="Berlin A.M."/>
            <person name="Chapman S.B."/>
            <person name="Gainer-Dewar J."/>
            <person name="Goldberg J."/>
            <person name="Griggs A."/>
            <person name="Gujja S."/>
            <person name="Hansen M."/>
            <person name="Howarth C."/>
            <person name="Imamovic A."/>
            <person name="Ireland A."/>
            <person name="Larimer J."/>
            <person name="McCowan C."/>
            <person name="Murphy C."/>
            <person name="Pearson M."/>
            <person name="Poon T.W."/>
            <person name="Priest M."/>
            <person name="Roberts A."/>
            <person name="Saif S."/>
            <person name="Shea T."/>
            <person name="Sisk P."/>
            <person name="Sykes S."/>
            <person name="Wortman J."/>
            <person name="Nusbaum C."/>
            <person name="Birren B."/>
        </authorList>
    </citation>
    <scope>NUCLEOTIDE SEQUENCE [LARGE SCALE GENOMIC DNA]</scope>
    <source>
        <strain evidence="2 3">CBS 110553</strain>
    </source>
</reference>
<dbReference type="GeneID" id="19194705"/>
<keyword evidence="3" id="KW-1185">Reference proteome</keyword>
<evidence type="ECO:0000313" key="2">
    <source>
        <dbReference type="EMBL" id="EXJ66815.1"/>
    </source>
</evidence>
<dbReference type="EMBL" id="AMGX01000018">
    <property type="protein sequence ID" value="EXJ66815.1"/>
    <property type="molecule type" value="Genomic_DNA"/>
</dbReference>
<dbReference type="RefSeq" id="XP_007748778.1">
    <property type="nucleotide sequence ID" value="XM_007750588.1"/>
</dbReference>
<feature type="region of interest" description="Disordered" evidence="1">
    <location>
        <begin position="54"/>
        <end position="97"/>
    </location>
</feature>